<sequence length="201" mass="21393">MASRLRGPGRSAPELGGRGSCFLLPSLVRQPRAGGASDPGPGPSHHQRARPRAHGPVPHQDPGDAVCPELCRNRLPSGDGAGLRDGRRRSGRRAACARRPGPAPCPALPGAGGVHHVAFRIPDAAYGQWTERLGVRSSGPVNRFWFRSLYARDPNGILYEVATDGPGFAVDEPVGSLGERLVLPPVLEPRRSVIERDLVPI</sequence>
<name>A0ABT3P0B1_9PROT</name>
<dbReference type="Gene3D" id="3.10.180.10">
    <property type="entry name" value="2,3-Dihydroxybiphenyl 1,2-Dioxygenase, domain 1"/>
    <property type="match status" value="1"/>
</dbReference>
<feature type="region of interest" description="Disordered" evidence="1">
    <location>
        <begin position="1"/>
        <end position="103"/>
    </location>
</feature>
<dbReference type="PANTHER" id="PTHR36110">
    <property type="entry name" value="RING-CLEAVING DIOXYGENASE MHQE-RELATED"/>
    <property type="match status" value="1"/>
</dbReference>
<comment type="caution">
    <text evidence="2">The sequence shown here is derived from an EMBL/GenBank/DDBJ whole genome shotgun (WGS) entry which is preliminary data.</text>
</comment>
<feature type="compositionally biased region" description="Basic residues" evidence="1">
    <location>
        <begin position="86"/>
        <end position="96"/>
    </location>
</feature>
<dbReference type="InterPro" id="IPR052537">
    <property type="entry name" value="Extradiol_RC_dioxygenase"/>
</dbReference>
<evidence type="ECO:0000313" key="3">
    <source>
        <dbReference type="Proteomes" id="UP001526430"/>
    </source>
</evidence>
<evidence type="ECO:0000256" key="1">
    <source>
        <dbReference type="SAM" id="MobiDB-lite"/>
    </source>
</evidence>
<protein>
    <submittedName>
        <fullName evidence="2">VOC family protein</fullName>
    </submittedName>
</protein>
<dbReference type="EMBL" id="JAPFQI010000022">
    <property type="protein sequence ID" value="MCW8087852.1"/>
    <property type="molecule type" value="Genomic_DNA"/>
</dbReference>
<proteinExistence type="predicted"/>
<accession>A0ABT3P0B1</accession>
<keyword evidence="3" id="KW-1185">Reference proteome</keyword>
<dbReference type="PANTHER" id="PTHR36110:SF4">
    <property type="entry name" value="RING-CLEAVING DIOXYGENASE MHQA-RELATED"/>
    <property type="match status" value="1"/>
</dbReference>
<dbReference type="Proteomes" id="UP001526430">
    <property type="component" value="Unassembled WGS sequence"/>
</dbReference>
<reference evidence="2 3" key="1">
    <citation type="submission" date="2022-10" db="EMBL/GenBank/DDBJ databases">
        <title>Roseococcus glaciei nov., sp. nov., isolated from glacier.</title>
        <authorList>
            <person name="Liu Q."/>
            <person name="Xin Y.-H."/>
        </authorList>
    </citation>
    <scope>NUCLEOTIDE SEQUENCE [LARGE SCALE GENOMIC DNA]</scope>
    <source>
        <strain evidence="2 3">MDT2-1-1</strain>
    </source>
</reference>
<dbReference type="InterPro" id="IPR029068">
    <property type="entry name" value="Glyas_Bleomycin-R_OHBP_Dase"/>
</dbReference>
<dbReference type="SUPFAM" id="SSF54593">
    <property type="entry name" value="Glyoxalase/Bleomycin resistance protein/Dihydroxybiphenyl dioxygenase"/>
    <property type="match status" value="1"/>
</dbReference>
<evidence type="ECO:0000313" key="2">
    <source>
        <dbReference type="EMBL" id="MCW8087852.1"/>
    </source>
</evidence>
<gene>
    <name evidence="2" type="ORF">OF850_19805</name>
</gene>
<organism evidence="2 3">
    <name type="scientific">Sabulicella glaciei</name>
    <dbReference type="NCBI Taxonomy" id="2984948"/>
    <lineage>
        <taxon>Bacteria</taxon>
        <taxon>Pseudomonadati</taxon>
        <taxon>Pseudomonadota</taxon>
        <taxon>Alphaproteobacteria</taxon>
        <taxon>Acetobacterales</taxon>
        <taxon>Acetobacteraceae</taxon>
        <taxon>Sabulicella</taxon>
    </lineage>
</organism>